<dbReference type="GO" id="GO:0043047">
    <property type="term" value="F:single-stranded telomeric DNA binding"/>
    <property type="evidence" value="ECO:0007669"/>
    <property type="project" value="InterPro"/>
</dbReference>
<dbReference type="KEGG" id="ffu:CLAFUR5_04405"/>
<dbReference type="AlphaFoldDB" id="A0A9Q8LFE2"/>
<name>A0A9Q8LFE2_PASFU</name>
<dbReference type="EMBL" id="CP090166">
    <property type="protein sequence ID" value="UJO16399.1"/>
    <property type="molecule type" value="Genomic_DNA"/>
</dbReference>
<dbReference type="InterPro" id="IPR012340">
    <property type="entry name" value="NA-bd_OB-fold"/>
</dbReference>
<dbReference type="GO" id="GO:0016233">
    <property type="term" value="P:telomere capping"/>
    <property type="evidence" value="ECO:0007669"/>
    <property type="project" value="InterPro"/>
</dbReference>
<dbReference type="GO" id="GO:1990879">
    <property type="term" value="C:CST complex"/>
    <property type="evidence" value="ECO:0007669"/>
    <property type="project" value="InterPro"/>
</dbReference>
<dbReference type="OMA" id="GCVTHYT"/>
<accession>A0A9Q8LFE2</accession>
<dbReference type="Pfam" id="PF12658">
    <property type="entry name" value="Ten1"/>
    <property type="match status" value="1"/>
</dbReference>
<gene>
    <name evidence="1" type="ORF">CLAFUR5_04405</name>
</gene>
<dbReference type="InterPro" id="IPR024222">
    <property type="entry name" value="Ten1_fungal"/>
</dbReference>
<dbReference type="Proteomes" id="UP000756132">
    <property type="component" value="Chromosome 4"/>
</dbReference>
<reference evidence="1" key="2">
    <citation type="journal article" date="2022" name="Microb. Genom.">
        <title>A chromosome-scale genome assembly of the tomato pathogen Cladosporium fulvum reveals a compartmentalized genome architecture and the presence of a dispensable chromosome.</title>
        <authorList>
            <person name="Zaccaron A.Z."/>
            <person name="Chen L.H."/>
            <person name="Samaras A."/>
            <person name="Stergiopoulos I."/>
        </authorList>
    </citation>
    <scope>NUCLEOTIDE SEQUENCE</scope>
    <source>
        <strain evidence="1">Race5_Kim</strain>
    </source>
</reference>
<dbReference type="OrthoDB" id="5275361at2759"/>
<sequence length="146" mass="16180">MASNDNNSYRPEPTRLVLLNEVAQQEAGTKIRFLGCVHEYNVPAGMLMLRDDFPVVTNTGSTIMAKVDNEMLSLNTELLETGAWINIIGYVRKTVKVRVPTRDLSGRRASKTAIKLPVVDVTLVWSAGAIQHDKYQAAVKSYRGTT</sequence>
<dbReference type="GeneID" id="71984283"/>
<evidence type="ECO:0000313" key="1">
    <source>
        <dbReference type="EMBL" id="UJO16399.1"/>
    </source>
</evidence>
<protein>
    <submittedName>
        <fullName evidence="1">Uncharacterized protein</fullName>
    </submittedName>
</protein>
<organism evidence="1 2">
    <name type="scientific">Passalora fulva</name>
    <name type="common">Tomato leaf mold</name>
    <name type="synonym">Cladosporium fulvum</name>
    <dbReference type="NCBI Taxonomy" id="5499"/>
    <lineage>
        <taxon>Eukaryota</taxon>
        <taxon>Fungi</taxon>
        <taxon>Dikarya</taxon>
        <taxon>Ascomycota</taxon>
        <taxon>Pezizomycotina</taxon>
        <taxon>Dothideomycetes</taxon>
        <taxon>Dothideomycetidae</taxon>
        <taxon>Mycosphaerellales</taxon>
        <taxon>Mycosphaerellaceae</taxon>
        <taxon>Fulvia</taxon>
    </lineage>
</organism>
<proteinExistence type="predicted"/>
<evidence type="ECO:0000313" key="2">
    <source>
        <dbReference type="Proteomes" id="UP000756132"/>
    </source>
</evidence>
<dbReference type="RefSeq" id="XP_047760765.1">
    <property type="nucleotide sequence ID" value="XM_047903553.1"/>
</dbReference>
<dbReference type="Gene3D" id="2.40.50.140">
    <property type="entry name" value="Nucleic acid-binding proteins"/>
    <property type="match status" value="1"/>
</dbReference>
<keyword evidence="2" id="KW-1185">Reference proteome</keyword>
<reference evidence="1" key="1">
    <citation type="submission" date="2021-12" db="EMBL/GenBank/DDBJ databases">
        <authorList>
            <person name="Zaccaron A."/>
            <person name="Stergiopoulos I."/>
        </authorList>
    </citation>
    <scope>NUCLEOTIDE SEQUENCE</scope>
    <source>
        <strain evidence="1">Race5_Kim</strain>
    </source>
</reference>